<dbReference type="Pfam" id="PF00651">
    <property type="entry name" value="BTB"/>
    <property type="match status" value="1"/>
</dbReference>
<evidence type="ECO:0000313" key="3">
    <source>
        <dbReference type="Proteomes" id="UP000504637"/>
    </source>
</evidence>
<name>A0A6J3MIH4_9PEZI</name>
<feature type="domain" description="BTB" evidence="2">
    <location>
        <begin position="1"/>
        <end position="70"/>
    </location>
</feature>
<accession>A0A6J3MIH4</accession>
<dbReference type="RefSeq" id="XP_033464540.1">
    <property type="nucleotide sequence ID" value="XM_033599484.1"/>
</dbReference>
<dbReference type="Proteomes" id="UP000504637">
    <property type="component" value="Unplaced"/>
</dbReference>
<reference evidence="4" key="3">
    <citation type="submission" date="2025-08" db="UniProtKB">
        <authorList>
            <consortium name="RefSeq"/>
        </authorList>
    </citation>
    <scope>IDENTIFICATION</scope>
    <source>
        <strain evidence="4">CBS 342.82</strain>
    </source>
</reference>
<dbReference type="InterPro" id="IPR000210">
    <property type="entry name" value="BTB/POZ_dom"/>
</dbReference>
<reference evidence="4" key="2">
    <citation type="submission" date="2020-04" db="EMBL/GenBank/DDBJ databases">
        <authorList>
            <consortium name="NCBI Genome Project"/>
        </authorList>
    </citation>
    <scope>NUCLEOTIDE SEQUENCE</scope>
    <source>
        <strain evidence="4">CBS 342.82</strain>
    </source>
</reference>
<dbReference type="SUPFAM" id="SSF54695">
    <property type="entry name" value="POZ domain"/>
    <property type="match status" value="1"/>
</dbReference>
<keyword evidence="3" id="KW-1185">Reference proteome</keyword>
<dbReference type="InterPro" id="IPR011333">
    <property type="entry name" value="SKP1/BTB/POZ_sf"/>
</dbReference>
<evidence type="ECO:0000259" key="2">
    <source>
        <dbReference type="PROSITE" id="PS50097"/>
    </source>
</evidence>
<protein>
    <recommendedName>
        <fullName evidence="2">BTB domain-containing protein</fullName>
    </recommendedName>
</protein>
<dbReference type="PANTHER" id="PTHR47843:SF2">
    <property type="entry name" value="BTB DOMAIN-CONTAINING PROTEIN"/>
    <property type="match status" value="1"/>
</dbReference>
<dbReference type="PROSITE" id="PS50097">
    <property type="entry name" value="BTB"/>
    <property type="match status" value="1"/>
</dbReference>
<gene>
    <name evidence="4" type="ORF">K489DRAFT_18459</name>
</gene>
<proteinExistence type="predicted"/>
<dbReference type="PANTHER" id="PTHR47843">
    <property type="entry name" value="BTB DOMAIN-CONTAINING PROTEIN-RELATED"/>
    <property type="match status" value="1"/>
</dbReference>
<dbReference type="Gene3D" id="3.30.710.10">
    <property type="entry name" value="Potassium Channel Kv1.1, Chain A"/>
    <property type="match status" value="1"/>
</dbReference>
<feature type="compositionally biased region" description="Basic and acidic residues" evidence="1">
    <location>
        <begin position="216"/>
        <end position="227"/>
    </location>
</feature>
<organism evidence="4">
    <name type="scientific">Dissoconium aciculare CBS 342.82</name>
    <dbReference type="NCBI Taxonomy" id="1314786"/>
    <lineage>
        <taxon>Eukaryota</taxon>
        <taxon>Fungi</taxon>
        <taxon>Dikarya</taxon>
        <taxon>Ascomycota</taxon>
        <taxon>Pezizomycotina</taxon>
        <taxon>Dothideomycetes</taxon>
        <taxon>Dothideomycetidae</taxon>
        <taxon>Mycosphaerellales</taxon>
        <taxon>Dissoconiaceae</taxon>
        <taxon>Dissoconium</taxon>
    </lineage>
</organism>
<dbReference type="GeneID" id="54357283"/>
<dbReference type="CDD" id="cd18186">
    <property type="entry name" value="BTB_POZ_ZBTB_KLHL-like"/>
    <property type="match status" value="1"/>
</dbReference>
<evidence type="ECO:0000256" key="1">
    <source>
        <dbReference type="SAM" id="MobiDB-lite"/>
    </source>
</evidence>
<evidence type="ECO:0000313" key="4">
    <source>
        <dbReference type="RefSeq" id="XP_033464540.1"/>
    </source>
</evidence>
<sequence length="227" mass="26486">MVDLYVGEKNTHWVLHHKLLCYRSRHFRNLLYDQKKGSNKSDILGLSEVDDTAFELFVGWLYSEKILSPKTEDELTSLFNLYLMGEEWDIKKLVLESLAVVRNWYRDTDTMPTLRRVQYVYKNTVGESPMRKLLVSLVARMLVLGSDFPKHWKNALQSDGQLAVDIIECLQNWRLGPDKVPDPREENVLPVVEGLKEKVNIKVEDEEEEDFQLDWSRGRLGPDSDTD</sequence>
<dbReference type="AlphaFoldDB" id="A0A6J3MIH4"/>
<reference evidence="4" key="1">
    <citation type="submission" date="2020-01" db="EMBL/GenBank/DDBJ databases">
        <authorList>
            <consortium name="DOE Joint Genome Institute"/>
            <person name="Haridas S."/>
            <person name="Albert R."/>
            <person name="Binder M."/>
            <person name="Bloem J."/>
            <person name="Labutti K."/>
            <person name="Salamov A."/>
            <person name="Andreopoulos B."/>
            <person name="Baker S.E."/>
            <person name="Barry K."/>
            <person name="Bills G."/>
            <person name="Bluhm B.H."/>
            <person name="Cannon C."/>
            <person name="Castanera R."/>
            <person name="Culley D.E."/>
            <person name="Daum C."/>
            <person name="Ezra D."/>
            <person name="Gonzalez J.B."/>
            <person name="Henrissat B."/>
            <person name="Kuo A."/>
            <person name="Liang C."/>
            <person name="Lipzen A."/>
            <person name="Lutzoni F."/>
            <person name="Magnuson J."/>
            <person name="Mondo S."/>
            <person name="Nolan M."/>
            <person name="Ohm R."/>
            <person name="Pangilinan J."/>
            <person name="Park H.-J."/>
            <person name="Ramirez L."/>
            <person name="Alfaro M."/>
            <person name="Sun H."/>
            <person name="Tritt A."/>
            <person name="Yoshinaga Y."/>
            <person name="Zwiers L.-H."/>
            <person name="Turgeon B.G."/>
            <person name="Goodwin S.B."/>
            <person name="Spatafora J.W."/>
            <person name="Crous P.W."/>
            <person name="Grigoriev I.V."/>
        </authorList>
    </citation>
    <scope>NUCLEOTIDE SEQUENCE</scope>
    <source>
        <strain evidence="4">CBS 342.82</strain>
    </source>
</reference>
<dbReference type="OrthoDB" id="1022638at2759"/>
<feature type="region of interest" description="Disordered" evidence="1">
    <location>
        <begin position="206"/>
        <end position="227"/>
    </location>
</feature>